<dbReference type="RefSeq" id="XP_022465101.1">
    <property type="nucleotide sequence ID" value="XM_022608624.1"/>
</dbReference>
<dbReference type="PANTHER" id="PTHR15615">
    <property type="match status" value="1"/>
</dbReference>
<proteinExistence type="predicted"/>
<keyword evidence="3" id="KW-1185">Reference proteome</keyword>
<accession>J7R7K7</accession>
<evidence type="ECO:0000256" key="1">
    <source>
        <dbReference type="SAM" id="MobiDB-lite"/>
    </source>
</evidence>
<dbReference type="PANTHER" id="PTHR15615:SF123">
    <property type="entry name" value="PHO85 CYCLIN-10-RELATED"/>
    <property type="match status" value="1"/>
</dbReference>
<dbReference type="HOGENOM" id="CLU_043984_0_0_1"/>
<dbReference type="Gene3D" id="1.10.472.10">
    <property type="entry name" value="Cyclin-like"/>
    <property type="match status" value="1"/>
</dbReference>
<dbReference type="OrthoDB" id="5304883at2759"/>
<dbReference type="Pfam" id="PF08613">
    <property type="entry name" value="Cyclin"/>
    <property type="match status" value="1"/>
</dbReference>
<dbReference type="GO" id="GO:0000307">
    <property type="term" value="C:cyclin-dependent protein kinase holoenzyme complex"/>
    <property type="evidence" value="ECO:0007669"/>
    <property type="project" value="UniProtKB-ARBA"/>
</dbReference>
<dbReference type="KEGG" id="kng:KNAG_0F01870"/>
<reference evidence="3" key="2">
    <citation type="submission" date="2012-08" db="EMBL/GenBank/DDBJ databases">
        <title>Genome sequence of Kazachstania naganishii.</title>
        <authorList>
            <person name="Gordon J.L."/>
            <person name="Armisen D."/>
            <person name="Proux-Wera E."/>
            <person name="OhEigeartaigh S.S."/>
            <person name="Byrne K.P."/>
            <person name="Wolfe K.H."/>
        </authorList>
    </citation>
    <scope>NUCLEOTIDE SEQUENCE [LARGE SCALE GENOMIC DNA]</scope>
    <source>
        <strain evidence="3">ATCC MYA-139 / BCRC 22969 / CBS 8797 / CCRC 22969 / KCTC 17520 / NBRC 10181 / NCYC 3082</strain>
    </source>
</reference>
<feature type="region of interest" description="Disordered" evidence="1">
    <location>
        <begin position="123"/>
        <end position="142"/>
    </location>
</feature>
<evidence type="ECO:0000313" key="3">
    <source>
        <dbReference type="Proteomes" id="UP000006310"/>
    </source>
</evidence>
<protein>
    <submittedName>
        <fullName evidence="2">Uncharacterized protein</fullName>
    </submittedName>
</protein>
<dbReference type="GO" id="GO:0005634">
    <property type="term" value="C:nucleus"/>
    <property type="evidence" value="ECO:0007669"/>
    <property type="project" value="TreeGrafter"/>
</dbReference>
<reference evidence="2 3" key="1">
    <citation type="journal article" date="2011" name="Proc. Natl. Acad. Sci. U.S.A.">
        <title>Evolutionary erosion of yeast sex chromosomes by mating-type switching accidents.</title>
        <authorList>
            <person name="Gordon J.L."/>
            <person name="Armisen D."/>
            <person name="Proux-Wera E."/>
            <person name="Oheigeartaigh S.S."/>
            <person name="Byrne K.P."/>
            <person name="Wolfe K.H."/>
        </authorList>
    </citation>
    <scope>NUCLEOTIDE SEQUENCE [LARGE SCALE GENOMIC DNA]</scope>
    <source>
        <strain evidence="3">ATCC MYA-139 / BCRC 22969 / CBS 8797 / CCRC 22969 / KCTC 17520 / NBRC 10181 / NCYC 3082</strain>
    </source>
</reference>
<dbReference type="STRING" id="1071383.J7R7K7"/>
<organism evidence="2 3">
    <name type="scientific">Huiozyma naganishii (strain ATCC MYA-139 / BCRC 22969 / CBS 8797 / KCTC 17520 / NBRC 10181 / NCYC 3082 / Yp74L-3)</name>
    <name type="common">Yeast</name>
    <name type="synonym">Kazachstania naganishii</name>
    <dbReference type="NCBI Taxonomy" id="1071383"/>
    <lineage>
        <taxon>Eukaryota</taxon>
        <taxon>Fungi</taxon>
        <taxon>Dikarya</taxon>
        <taxon>Ascomycota</taxon>
        <taxon>Saccharomycotina</taxon>
        <taxon>Saccharomycetes</taxon>
        <taxon>Saccharomycetales</taxon>
        <taxon>Saccharomycetaceae</taxon>
        <taxon>Huiozyma</taxon>
    </lineage>
</organism>
<dbReference type="eggNOG" id="KOG1674">
    <property type="taxonomic scope" value="Eukaryota"/>
</dbReference>
<dbReference type="GO" id="GO:0016538">
    <property type="term" value="F:cyclin-dependent protein serine/threonine kinase regulator activity"/>
    <property type="evidence" value="ECO:0007669"/>
    <property type="project" value="TreeGrafter"/>
</dbReference>
<sequence>MVDSDRNCSSEPTFYDMSASLLSSLDSADNLLGGTEREVDEDDYGDDESALIELDTETFGLPIKMDNIDHQSSNFPDISDEFNCLRHKSSSALSSSADPEKKVRFPKALDGLSEDRPSTSYIGLDSISGSKSSSGTNLSSASRLGSKMDIEQLILSANVMNKFIDKNIEYINMYQSGFFESKSSVSLMSGVQSPNARSAVHSNFELTDLEDCSADTDDTENWSGNDDSLVIQRNHSEQSTGRSSPLGVELARSEELSRDLLDELLIKVAKEFRVDREQEQTEQMEYTCIQVYTAVPLRENIQEVNCSELESISTDGAIQNLIDTFHRILDLSERCPENSAVKSEHDLCSRFIMKNIPSLSFVDFIKRIHDKCHFDTPVYLSATYLLQILFLERSAESNSLELKFKLQRDGLHRLIIALVRISTKLLEDQIHSHDYFSKVCGVTKRLLSKLELSLLKCLSRERLMITMKKLNTPTRILEELNAM</sequence>
<dbReference type="Proteomes" id="UP000006310">
    <property type="component" value="Chromosome 6"/>
</dbReference>
<dbReference type="GeneID" id="34526570"/>
<name>J7R7K7_HUIN7</name>
<dbReference type="AlphaFoldDB" id="J7R7K7"/>
<dbReference type="InterPro" id="IPR013922">
    <property type="entry name" value="Cyclin_PHO80-like"/>
</dbReference>
<dbReference type="EMBL" id="HE978319">
    <property type="protein sequence ID" value="CCK70855.1"/>
    <property type="molecule type" value="Genomic_DNA"/>
</dbReference>
<dbReference type="GO" id="GO:0019901">
    <property type="term" value="F:protein kinase binding"/>
    <property type="evidence" value="ECO:0007669"/>
    <property type="project" value="InterPro"/>
</dbReference>
<gene>
    <name evidence="2" type="primary">KNAG0F01870</name>
    <name evidence="2" type="ordered locus">KNAG_0F01870</name>
</gene>
<evidence type="ECO:0000313" key="2">
    <source>
        <dbReference type="EMBL" id="CCK70855.1"/>
    </source>
</evidence>